<dbReference type="Gene3D" id="3.30.390.10">
    <property type="entry name" value="Enolase-like, N-terminal domain"/>
    <property type="match status" value="1"/>
</dbReference>
<keyword evidence="6 12" id="KW-0964">Secreted</keyword>
<evidence type="ECO:0000256" key="14">
    <source>
        <dbReference type="PIRSR" id="PIRSR001400-2"/>
    </source>
</evidence>
<dbReference type="GO" id="GO:0009986">
    <property type="term" value="C:cell surface"/>
    <property type="evidence" value="ECO:0007669"/>
    <property type="project" value="UniProtKB-SubCell"/>
</dbReference>
<keyword evidence="8 12" id="KW-0460">Magnesium</keyword>
<comment type="catalytic activity">
    <reaction evidence="12">
        <text>(2R)-2-phosphoglycerate = phosphoenolpyruvate + H2O</text>
        <dbReference type="Rhea" id="RHEA:10164"/>
        <dbReference type="ChEBI" id="CHEBI:15377"/>
        <dbReference type="ChEBI" id="CHEBI:58289"/>
        <dbReference type="ChEBI" id="CHEBI:58702"/>
        <dbReference type="EC" id="4.2.1.11"/>
    </reaction>
</comment>
<dbReference type="GO" id="GO:0000015">
    <property type="term" value="C:phosphopyruvate hydratase complex"/>
    <property type="evidence" value="ECO:0007669"/>
    <property type="project" value="InterPro"/>
</dbReference>
<evidence type="ECO:0000256" key="10">
    <source>
        <dbReference type="ARBA" id="ARBA00023239"/>
    </source>
</evidence>
<evidence type="ECO:0000256" key="3">
    <source>
        <dbReference type="ARBA" id="ARBA00012058"/>
    </source>
</evidence>
<dbReference type="Pfam" id="PF00113">
    <property type="entry name" value="Enolase_C"/>
    <property type="match status" value="1"/>
</dbReference>
<dbReference type="OrthoDB" id="9804716at2"/>
<dbReference type="PRINTS" id="PR00148">
    <property type="entry name" value="ENOLASE"/>
</dbReference>
<dbReference type="CDD" id="cd03313">
    <property type="entry name" value="enolase"/>
    <property type="match status" value="1"/>
</dbReference>
<dbReference type="InterPro" id="IPR020809">
    <property type="entry name" value="Enolase_CS"/>
</dbReference>
<keyword evidence="18" id="KW-0670">Pyruvate</keyword>
<dbReference type="InterPro" id="IPR000941">
    <property type="entry name" value="Enolase"/>
</dbReference>
<dbReference type="SFLD" id="SFLDS00001">
    <property type="entry name" value="Enolase"/>
    <property type="match status" value="1"/>
</dbReference>
<keyword evidence="19" id="KW-1185">Reference proteome</keyword>
<evidence type="ECO:0000256" key="11">
    <source>
        <dbReference type="ARBA" id="ARBA00045763"/>
    </source>
</evidence>
<dbReference type="PANTHER" id="PTHR11902:SF1">
    <property type="entry name" value="ENOLASE"/>
    <property type="match status" value="1"/>
</dbReference>
<dbReference type="InterPro" id="IPR020810">
    <property type="entry name" value="Enolase_C"/>
</dbReference>
<feature type="domain" description="Enolase N-terminal" evidence="17">
    <location>
        <begin position="4"/>
        <end position="134"/>
    </location>
</feature>
<keyword evidence="10 12" id="KW-0456">Lyase</keyword>
<dbReference type="Pfam" id="PF03952">
    <property type="entry name" value="Enolase_N"/>
    <property type="match status" value="1"/>
</dbReference>
<dbReference type="FunFam" id="3.20.20.120:FF:000001">
    <property type="entry name" value="Enolase"/>
    <property type="match status" value="1"/>
</dbReference>
<dbReference type="SMART" id="SM01192">
    <property type="entry name" value="Enolase_C"/>
    <property type="match status" value="1"/>
</dbReference>
<dbReference type="EC" id="4.2.1.11" evidence="3 12"/>
<dbReference type="GO" id="GO:0004634">
    <property type="term" value="F:phosphopyruvate hydratase activity"/>
    <property type="evidence" value="ECO:0007669"/>
    <property type="project" value="UniProtKB-UniRule"/>
</dbReference>
<protein>
    <recommendedName>
        <fullName evidence="4 12">Enolase</fullName>
        <ecNumber evidence="3 12">4.2.1.11</ecNumber>
    </recommendedName>
    <alternativeName>
        <fullName evidence="12">2-phospho-D-glycerate hydro-lyase</fullName>
    </alternativeName>
    <alternativeName>
        <fullName evidence="12">2-phosphoglycerate dehydratase</fullName>
    </alternativeName>
</protein>
<feature type="binding site" evidence="14">
    <location>
        <position position="312"/>
    </location>
    <ligand>
        <name>substrate</name>
    </ligand>
</feature>
<dbReference type="SUPFAM" id="SSF51604">
    <property type="entry name" value="Enolase C-terminal domain-like"/>
    <property type="match status" value="1"/>
</dbReference>
<proteinExistence type="inferred from homology"/>
<evidence type="ECO:0000256" key="7">
    <source>
        <dbReference type="ARBA" id="ARBA00022723"/>
    </source>
</evidence>
<dbReference type="SMART" id="SM01193">
    <property type="entry name" value="Enolase_N"/>
    <property type="match status" value="1"/>
</dbReference>
<dbReference type="Gene3D" id="3.20.20.120">
    <property type="entry name" value="Enolase-like C-terminal domain"/>
    <property type="match status" value="1"/>
</dbReference>
<feature type="binding site" evidence="14">
    <location>
        <position position="388"/>
    </location>
    <ligand>
        <name>substrate</name>
    </ligand>
</feature>
<feature type="binding site" evidence="12 15">
    <location>
        <position position="285"/>
    </location>
    <ligand>
        <name>Mg(2+)</name>
        <dbReference type="ChEBI" id="CHEBI:18420"/>
    </ligand>
</feature>
<organism evidence="18 19">
    <name type="scientific">Solidesulfovibrio carbinolicus</name>
    <dbReference type="NCBI Taxonomy" id="296842"/>
    <lineage>
        <taxon>Bacteria</taxon>
        <taxon>Pseudomonadati</taxon>
        <taxon>Thermodesulfobacteriota</taxon>
        <taxon>Desulfovibrionia</taxon>
        <taxon>Desulfovibrionales</taxon>
        <taxon>Desulfovibrionaceae</taxon>
        <taxon>Solidesulfovibrio</taxon>
    </lineage>
</organism>
<comment type="pathway">
    <text evidence="1 12">Carbohydrate degradation; glycolysis; pyruvate from D-glyceraldehyde 3-phosphate: step 4/5.</text>
</comment>
<comment type="similarity">
    <text evidence="2 12">Belongs to the enolase family.</text>
</comment>
<comment type="cofactor">
    <cofactor evidence="12">
        <name>Mg(2+)</name>
        <dbReference type="ChEBI" id="CHEBI:18420"/>
    </cofactor>
    <text evidence="12">Binds a second Mg(2+) ion via substrate during catalysis.</text>
</comment>
<keyword evidence="7 12" id="KW-0479">Metal-binding</keyword>
<feature type="active site" description="Proton acceptor" evidence="12 13">
    <location>
        <position position="337"/>
    </location>
</feature>
<dbReference type="SUPFAM" id="SSF54826">
    <property type="entry name" value="Enolase N-terminal domain-like"/>
    <property type="match status" value="1"/>
</dbReference>
<dbReference type="UniPathway" id="UPA00109">
    <property type="reaction ID" value="UER00187"/>
</dbReference>
<feature type="binding site" evidence="12">
    <location>
        <position position="163"/>
    </location>
    <ligand>
        <name>(2R)-2-phosphoglycerate</name>
        <dbReference type="ChEBI" id="CHEBI:58289"/>
    </ligand>
</feature>
<dbReference type="KEGG" id="dcb:C3Y92_15205"/>
<dbReference type="SFLD" id="SFLDG00178">
    <property type="entry name" value="enolase"/>
    <property type="match status" value="1"/>
</dbReference>
<reference evidence="18 19" key="1">
    <citation type="submission" date="2018-02" db="EMBL/GenBank/DDBJ databases">
        <title>Genome sequence of Desulfovibrio carbinolicus DSM 3852.</title>
        <authorList>
            <person name="Wilbanks E."/>
            <person name="Skennerton C.T."/>
            <person name="Orphan V.J."/>
        </authorList>
    </citation>
    <scope>NUCLEOTIDE SEQUENCE [LARGE SCALE GENOMIC DNA]</scope>
    <source>
        <strain evidence="18 19">DSM 3852</strain>
    </source>
</reference>
<evidence type="ECO:0000256" key="15">
    <source>
        <dbReference type="PIRSR" id="PIRSR001400-3"/>
    </source>
</evidence>
<evidence type="ECO:0000259" key="17">
    <source>
        <dbReference type="SMART" id="SM01193"/>
    </source>
</evidence>
<dbReference type="AlphaFoldDB" id="A0A4P6HMR9"/>
<feature type="binding site" evidence="14">
    <location>
        <begin position="364"/>
        <end position="367"/>
    </location>
    <ligand>
        <name>substrate</name>
    </ligand>
</feature>
<evidence type="ECO:0000256" key="2">
    <source>
        <dbReference type="ARBA" id="ARBA00009604"/>
    </source>
</evidence>
<evidence type="ECO:0000256" key="1">
    <source>
        <dbReference type="ARBA" id="ARBA00005031"/>
    </source>
</evidence>
<evidence type="ECO:0000259" key="16">
    <source>
        <dbReference type="SMART" id="SM01192"/>
    </source>
</evidence>
<feature type="domain" description="Enolase C-terminal TIM barrel" evidence="16">
    <location>
        <begin position="139"/>
        <end position="425"/>
    </location>
</feature>
<feature type="binding site" evidence="12">
    <location>
        <position position="366"/>
    </location>
    <ligand>
        <name>(2R)-2-phosphoglycerate</name>
        <dbReference type="ChEBI" id="CHEBI:58289"/>
    </ligand>
</feature>
<name>A0A4P6HMR9_9BACT</name>
<feature type="binding site" evidence="12 15">
    <location>
        <position position="242"/>
    </location>
    <ligand>
        <name>Mg(2+)</name>
        <dbReference type="ChEBI" id="CHEBI:18420"/>
    </ligand>
</feature>
<feature type="binding site" evidence="14">
    <location>
        <position position="285"/>
    </location>
    <ligand>
        <name>substrate</name>
    </ligand>
</feature>
<dbReference type="GO" id="GO:0006096">
    <property type="term" value="P:glycolytic process"/>
    <property type="evidence" value="ECO:0007669"/>
    <property type="project" value="UniProtKB-UniRule"/>
</dbReference>
<keyword evidence="9 12" id="KW-0324">Glycolysis</keyword>
<dbReference type="GO" id="GO:0000287">
    <property type="term" value="F:magnesium ion binding"/>
    <property type="evidence" value="ECO:0007669"/>
    <property type="project" value="UniProtKB-UniRule"/>
</dbReference>
<dbReference type="SFLD" id="SFLDF00002">
    <property type="entry name" value="enolase"/>
    <property type="match status" value="1"/>
</dbReference>
<dbReference type="GO" id="GO:0005576">
    <property type="term" value="C:extracellular region"/>
    <property type="evidence" value="ECO:0007669"/>
    <property type="project" value="UniProtKB-SubCell"/>
</dbReference>
<dbReference type="FunFam" id="3.30.390.10:FF:000001">
    <property type="entry name" value="Enolase"/>
    <property type="match status" value="1"/>
</dbReference>
<feature type="binding site" evidence="12">
    <location>
        <position position="367"/>
    </location>
    <ligand>
        <name>(2R)-2-phosphoglycerate</name>
        <dbReference type="ChEBI" id="CHEBI:58289"/>
    </ligand>
</feature>
<dbReference type="EMBL" id="CP026538">
    <property type="protein sequence ID" value="QAZ68501.1"/>
    <property type="molecule type" value="Genomic_DNA"/>
</dbReference>
<dbReference type="PIRSF" id="PIRSF001400">
    <property type="entry name" value="Enolase"/>
    <property type="match status" value="1"/>
</dbReference>
<evidence type="ECO:0000256" key="8">
    <source>
        <dbReference type="ARBA" id="ARBA00022842"/>
    </source>
</evidence>
<dbReference type="InterPro" id="IPR029017">
    <property type="entry name" value="Enolase-like_N"/>
</dbReference>
<dbReference type="InterPro" id="IPR020811">
    <property type="entry name" value="Enolase_N"/>
</dbReference>
<dbReference type="InterPro" id="IPR036849">
    <property type="entry name" value="Enolase-like_C_sf"/>
</dbReference>
<comment type="subcellular location">
    <subcellularLocation>
        <location evidence="12">Cytoplasm</location>
    </subcellularLocation>
    <subcellularLocation>
        <location evidence="12">Secreted</location>
    </subcellularLocation>
    <subcellularLocation>
        <location evidence="12">Cell surface</location>
    </subcellularLocation>
    <text evidence="12">Fractions of enolase are present in both the cytoplasm and on the cell surface.</text>
</comment>
<feature type="binding site" evidence="14">
    <location>
        <position position="155"/>
    </location>
    <ligand>
        <name>substrate</name>
    </ligand>
</feature>
<comment type="function">
    <text evidence="11 12">Catalyzes the reversible conversion of 2-phosphoglycerate (2-PG) into phosphoenolpyruvate (PEP). It is essential for the degradation of carbohydrates via glycolysis.</text>
</comment>
<feature type="binding site" evidence="14">
    <location>
        <position position="164"/>
    </location>
    <ligand>
        <name>substrate</name>
    </ligand>
</feature>
<dbReference type="PANTHER" id="PTHR11902">
    <property type="entry name" value="ENOLASE"/>
    <property type="match status" value="1"/>
</dbReference>
<evidence type="ECO:0000256" key="5">
    <source>
        <dbReference type="ARBA" id="ARBA00022490"/>
    </source>
</evidence>
<feature type="active site" description="Proton donor" evidence="12 13">
    <location>
        <position position="205"/>
    </location>
</feature>
<feature type="binding site" evidence="12">
    <location>
        <position position="388"/>
    </location>
    <ligand>
        <name>(2R)-2-phosphoglycerate</name>
        <dbReference type="ChEBI" id="CHEBI:58289"/>
    </ligand>
</feature>
<dbReference type="NCBIfam" id="TIGR01060">
    <property type="entry name" value="eno"/>
    <property type="match status" value="1"/>
</dbReference>
<evidence type="ECO:0000256" key="4">
    <source>
        <dbReference type="ARBA" id="ARBA00017068"/>
    </source>
</evidence>
<evidence type="ECO:0000313" key="18">
    <source>
        <dbReference type="EMBL" id="QAZ68501.1"/>
    </source>
</evidence>
<evidence type="ECO:0000256" key="6">
    <source>
        <dbReference type="ARBA" id="ARBA00022525"/>
    </source>
</evidence>
<sequence length="436" mass="46857">MSTIAAVWAREILDSRGNPTIEVEVTLESGASGRAAVPSGASTGSREALEMRDQDASRYAGKGVTKAVENVQGELADTVIGMDALQQVAIDNLMIDTDGTENKSRLGANAILGVSLAVCRAASNFLGLPLYQYIGGINSKVLPVPMMNIINGGAHAPNNLDIQEFMIIPLGARTFADALRMGAETFHTLKKILAADGHMTAVGDEGGFAPNLKSHDEAFKYIIKAIEESGYRPGSEISLAIDAAASEFYKNGKYVLTGENLSLSSTEMADYLGGFVDRYPLISIEDGLAESDWPGWKTLTLNLGERIQLVGDDIFVTNPDILAEGIDQGVANSILIKLNQIGTVTETLDTIEMAKQAAYTTVVSHRSGETEDSFIADLSVAVNAGQIKTGSLCRSDRLAKYNQLLRIEEELEDMAIYYGPVMAGQWYEEEPEGEEE</sequence>
<feature type="binding site" evidence="12">
    <location>
        <position position="337"/>
    </location>
    <ligand>
        <name>(2R)-2-phosphoglycerate</name>
        <dbReference type="ChEBI" id="CHEBI:58289"/>
    </ligand>
</feature>
<gene>
    <name evidence="12" type="primary">eno</name>
    <name evidence="18" type="ORF">C3Y92_15205</name>
</gene>
<evidence type="ECO:0000256" key="9">
    <source>
        <dbReference type="ARBA" id="ARBA00023152"/>
    </source>
</evidence>
<evidence type="ECO:0000256" key="13">
    <source>
        <dbReference type="PIRSR" id="PIRSR001400-1"/>
    </source>
</evidence>
<dbReference type="Proteomes" id="UP000293296">
    <property type="component" value="Chromosome"/>
</dbReference>
<comment type="cofactor">
    <cofactor evidence="15">
        <name>Mg(2+)</name>
        <dbReference type="ChEBI" id="CHEBI:18420"/>
    </cofactor>
    <text evidence="15">Mg(2+) is required for catalysis and for stabilizing the dimer.</text>
</comment>
<dbReference type="RefSeq" id="WP_129354000.1">
    <property type="nucleotide sequence ID" value="NZ_CP026538.1"/>
</dbReference>
<evidence type="ECO:0000256" key="12">
    <source>
        <dbReference type="HAMAP-Rule" id="MF_00318"/>
    </source>
</evidence>
<accession>A0A4P6HMR9</accession>
<keyword evidence="5 12" id="KW-0963">Cytoplasm</keyword>
<dbReference type="HAMAP" id="MF_00318">
    <property type="entry name" value="Enolase"/>
    <property type="match status" value="1"/>
</dbReference>
<dbReference type="PROSITE" id="PS00164">
    <property type="entry name" value="ENOLASE"/>
    <property type="match status" value="1"/>
</dbReference>
<feature type="binding site" evidence="12 15">
    <location>
        <position position="312"/>
    </location>
    <ligand>
        <name>Mg(2+)</name>
        <dbReference type="ChEBI" id="CHEBI:18420"/>
    </ligand>
</feature>
<evidence type="ECO:0000313" key="19">
    <source>
        <dbReference type="Proteomes" id="UP000293296"/>
    </source>
</evidence>